<feature type="compositionally biased region" description="Low complexity" evidence="1">
    <location>
        <begin position="416"/>
        <end position="429"/>
    </location>
</feature>
<feature type="compositionally biased region" description="Pro residues" evidence="1">
    <location>
        <begin position="1178"/>
        <end position="1191"/>
    </location>
</feature>
<evidence type="ECO:0008006" key="4">
    <source>
        <dbReference type="Google" id="ProtNLM"/>
    </source>
</evidence>
<proteinExistence type="predicted"/>
<feature type="compositionally biased region" description="Low complexity" evidence="1">
    <location>
        <begin position="336"/>
        <end position="394"/>
    </location>
</feature>
<accession>A0A8T2PWG3</accession>
<feature type="region of interest" description="Disordered" evidence="1">
    <location>
        <begin position="1446"/>
        <end position="1528"/>
    </location>
</feature>
<feature type="compositionally biased region" description="Polar residues" evidence="1">
    <location>
        <begin position="566"/>
        <end position="581"/>
    </location>
</feature>
<feature type="compositionally biased region" description="Polar residues" evidence="1">
    <location>
        <begin position="1"/>
        <end position="11"/>
    </location>
</feature>
<feature type="compositionally biased region" description="Basic and acidic residues" evidence="1">
    <location>
        <begin position="1245"/>
        <end position="1254"/>
    </location>
</feature>
<dbReference type="Proteomes" id="UP000824540">
    <property type="component" value="Unassembled WGS sequence"/>
</dbReference>
<feature type="compositionally biased region" description="Polar residues" evidence="1">
    <location>
        <begin position="931"/>
        <end position="943"/>
    </location>
</feature>
<evidence type="ECO:0000313" key="3">
    <source>
        <dbReference type="Proteomes" id="UP000824540"/>
    </source>
</evidence>
<dbReference type="PANTHER" id="PTHR23039:SF6">
    <property type="entry name" value="SIMILAR TO MKIAA1522 PROTEIN"/>
    <property type="match status" value="1"/>
</dbReference>
<feature type="compositionally biased region" description="Polar residues" evidence="1">
    <location>
        <begin position="1485"/>
        <end position="1503"/>
    </location>
</feature>
<feature type="region of interest" description="Disordered" evidence="1">
    <location>
        <begin position="905"/>
        <end position="1029"/>
    </location>
</feature>
<reference evidence="2" key="1">
    <citation type="thesis" date="2021" institute="BYU ScholarsArchive" country="Provo, UT, USA">
        <title>Applications of and Algorithms for Genome Assembly and Genomic Analyses with an Emphasis on Marine Teleosts.</title>
        <authorList>
            <person name="Pickett B.D."/>
        </authorList>
    </citation>
    <scope>NUCLEOTIDE SEQUENCE</scope>
    <source>
        <strain evidence="2">HI-2016</strain>
    </source>
</reference>
<protein>
    <recommendedName>
        <fullName evidence="4">KIAA1522</fullName>
    </recommendedName>
</protein>
<feature type="compositionally biased region" description="Low complexity" evidence="1">
    <location>
        <begin position="633"/>
        <end position="653"/>
    </location>
</feature>
<feature type="region of interest" description="Disordered" evidence="1">
    <location>
        <begin position="1"/>
        <end position="48"/>
    </location>
</feature>
<dbReference type="EMBL" id="JAFBMS010000001">
    <property type="protein sequence ID" value="KAG9355634.1"/>
    <property type="molecule type" value="Genomic_DNA"/>
</dbReference>
<evidence type="ECO:0000313" key="2">
    <source>
        <dbReference type="EMBL" id="KAG9355634.1"/>
    </source>
</evidence>
<organism evidence="2 3">
    <name type="scientific">Albula glossodonta</name>
    <name type="common">roundjaw bonefish</name>
    <dbReference type="NCBI Taxonomy" id="121402"/>
    <lineage>
        <taxon>Eukaryota</taxon>
        <taxon>Metazoa</taxon>
        <taxon>Chordata</taxon>
        <taxon>Craniata</taxon>
        <taxon>Vertebrata</taxon>
        <taxon>Euteleostomi</taxon>
        <taxon>Actinopterygii</taxon>
        <taxon>Neopterygii</taxon>
        <taxon>Teleostei</taxon>
        <taxon>Albuliformes</taxon>
        <taxon>Albulidae</taxon>
        <taxon>Albula</taxon>
    </lineage>
</organism>
<dbReference type="OrthoDB" id="9948858at2759"/>
<feature type="compositionally biased region" description="Pro residues" evidence="1">
    <location>
        <begin position="698"/>
        <end position="713"/>
    </location>
</feature>
<feature type="region of interest" description="Disordered" evidence="1">
    <location>
        <begin position="832"/>
        <end position="884"/>
    </location>
</feature>
<feature type="compositionally biased region" description="Low complexity" evidence="1">
    <location>
        <begin position="1365"/>
        <end position="1377"/>
    </location>
</feature>
<keyword evidence="3" id="KW-1185">Reference proteome</keyword>
<comment type="caution">
    <text evidence="2">The sequence shown here is derived from an EMBL/GenBank/DDBJ whole genome shotgun (WGS) entry which is preliminary data.</text>
</comment>
<feature type="compositionally biased region" description="Basic and acidic residues" evidence="1">
    <location>
        <begin position="773"/>
        <end position="803"/>
    </location>
</feature>
<dbReference type="GO" id="GO:0030154">
    <property type="term" value="P:cell differentiation"/>
    <property type="evidence" value="ECO:0007669"/>
    <property type="project" value="TreeGrafter"/>
</dbReference>
<feature type="compositionally biased region" description="Basic and acidic residues" evidence="1">
    <location>
        <begin position="489"/>
        <end position="499"/>
    </location>
</feature>
<feature type="compositionally biased region" description="Polar residues" evidence="1">
    <location>
        <begin position="100"/>
        <end position="110"/>
    </location>
</feature>
<feature type="region of interest" description="Disordered" evidence="1">
    <location>
        <begin position="334"/>
        <end position="450"/>
    </location>
</feature>
<feature type="non-terminal residue" evidence="2">
    <location>
        <position position="1597"/>
    </location>
</feature>
<feature type="compositionally biased region" description="Basic and acidic residues" evidence="1">
    <location>
        <begin position="744"/>
        <end position="756"/>
    </location>
</feature>
<dbReference type="Pfam" id="PF15273">
    <property type="entry name" value="NHS"/>
    <property type="match status" value="1"/>
</dbReference>
<dbReference type="PANTHER" id="PTHR23039">
    <property type="entry name" value="NANCE-HORAN SYNDROME PROTEIN"/>
    <property type="match status" value="1"/>
</dbReference>
<feature type="compositionally biased region" description="Low complexity" evidence="1">
    <location>
        <begin position="971"/>
        <end position="980"/>
    </location>
</feature>
<feature type="compositionally biased region" description="Polar residues" evidence="1">
    <location>
        <begin position="527"/>
        <end position="557"/>
    </location>
</feature>
<feature type="compositionally biased region" description="Pro residues" evidence="1">
    <location>
        <begin position="953"/>
        <end position="970"/>
    </location>
</feature>
<gene>
    <name evidence="2" type="ORF">JZ751_000472</name>
</gene>
<feature type="region of interest" description="Disordered" evidence="1">
    <location>
        <begin position="489"/>
        <end position="715"/>
    </location>
</feature>
<feature type="compositionally biased region" description="Polar residues" evidence="1">
    <location>
        <begin position="129"/>
        <end position="154"/>
    </location>
</feature>
<feature type="compositionally biased region" description="Polar residues" evidence="1">
    <location>
        <begin position="1391"/>
        <end position="1407"/>
    </location>
</feature>
<feature type="region of interest" description="Disordered" evidence="1">
    <location>
        <begin position="738"/>
        <end position="803"/>
    </location>
</feature>
<evidence type="ECO:0000256" key="1">
    <source>
        <dbReference type="SAM" id="MobiDB-lite"/>
    </source>
</evidence>
<dbReference type="InterPro" id="IPR024845">
    <property type="entry name" value="NHS-like"/>
</dbReference>
<feature type="region of interest" description="Disordered" evidence="1">
    <location>
        <begin position="94"/>
        <end position="154"/>
    </location>
</feature>
<feature type="compositionally biased region" description="Low complexity" evidence="1">
    <location>
        <begin position="594"/>
        <end position="607"/>
    </location>
</feature>
<sequence length="1597" mass="171048">MLRSTRPTGTMSLPRMSTLRQSPSKRELLRASVPCPSGRAAPKQEDERKLTVHYKASQHYQENVFIEGSRPQYLQDLHTEAQEGLKILQQEEHKNGADYQDSQSVSSTVVRLQPAEEDGSVRERKGSLESGNTGAETESISSTVSTRSALMRQGSTFKPLNPVKRIDKSRKRNRRTTIMGIPHHVQKELGLERGHLSRQNADGQLPNGGEGAPDIIVIPTIDGEVQEANHEGARVHLQDLEVLQSSKEDELLKHHIRAVYKDDLALNHKLGPRLSPMQQRPKSLAVPGMTTGNYLQEPQGPVMSISPQATYLSKIIPNAVMPAAVDVIEISRNRSRSSVRTVSKSSLVTASPASSRSSAPQGLSSASSNWSHSQSSETIISNSSTISSKGSTSTPRVPSGAEETKVLPQQAATDQVSIGSSVSWVSSDSTGAKQKAELGAPCSKDSDDTECLQTDRGFVRSLSVMKTKMPPAPPRRTYSLHHEKIRRHSQELVDIKDISDPSNSNGNLQGAKGGKVSNAIVEGPSPVTLSSVGSLTYSADSSSLENSRSSTASSPLNPDQAATRESIPTEQPPSSDSSPQKVPSPANMFERTMSPSSGYSSQSGTPTLSVKEICPSSPGKKKAQPVKPERAGSRSSPAASISSSLTSLSSGASDPTHQEASANHLPAQLPKPSPPVAEASTKVDPAPAAVTVRELFDIPPPPKVKAPSPPPPETWIHNKRTVELLCASNAFAARISALQKQQQQKKEPVRVQKLEAPKAQSDELGPVGIQPQEQDKTAVVSEKEESMLLSRKEPMPEPKSDHSLECVSEPLCVRIEASQIVQVKEEECPVVEKKTEASSVVQRPEQGSGVTQKHNIESPVVLKKEPPPVMKKSSPKAHMKEPGKVQESLIVQSAETAIEVKIHSPALEEMSTVQQKEATHNDMSKCPIAERTSTSPSSMQTLSVDAPKISGVSPPPSPPPAHHPPPPPSKKTPTSSVSSPLPEENMEAPQAETSWPPPPPPMEETSGLVFEEQDEPDFPPPPPPILQDPLLEGVESCSLEAEINNTSLAAEEPMKHEELREAINVSVTPAEAETSVHVQLCPSPLENEVTVSQHSLPPQEPPTQQEKVHTPPTEVSPLQEAVPPLAQEVSVIQEEAPPPPQEVPPLQKEVPSPPQKVTVLTDKALPTHQEASPLIDDIPPPPQEAPPPPPIALDVIPPAPLVNSTPEPSITPPPVSSVNVPQAPPFPAENQSAVSFRRQPSLANRDSKSKDQLSRTKGAPMPKEDANIPLVTPSLLQMVRLRSVNVGDDQSMVPCEDGKPSEGSDSNQDQNQGQAASQSVPQKPIRKSLTMKSPPATVTAPSMRLQEAIRMKTAAMSSRDGLPARLSLRSSVSSTSSGEPGVHSPRFQDGSDLQKSPASTASFIFSRSTKKVVIETPSSPEAQSNLKRNLVAELMQVSDQTKFVAANGKPSGQARKPGKVPPPVAKKPAHGPNLSEKPVCPPEKTGNSQVELSSSSSTVNESNGEAERVQPAGQHALPEEGQDTGSHQETANTVKDMAVAQSAAAMETGKSMWDGRGVDLADVPSFECFAGDLSKLRHEILLIPLSHALTRDLHVNL</sequence>
<feature type="compositionally biased region" description="Polar residues" evidence="1">
    <location>
        <begin position="1303"/>
        <end position="1321"/>
    </location>
</feature>
<name>A0A8T2PWG3_9TELE</name>
<feature type="region of interest" description="Disordered" evidence="1">
    <location>
        <begin position="1084"/>
        <end position="1409"/>
    </location>
</feature>